<accession>A0A2M7IEF9</accession>
<dbReference type="Proteomes" id="UP000231673">
    <property type="component" value="Unassembled WGS sequence"/>
</dbReference>
<evidence type="ECO:0000313" key="3">
    <source>
        <dbReference type="Proteomes" id="UP000231673"/>
    </source>
</evidence>
<name>A0A2M7IEF9_9BACT</name>
<proteinExistence type="predicted"/>
<reference evidence="3" key="1">
    <citation type="submission" date="2017-09" db="EMBL/GenBank/DDBJ databases">
        <title>Depth-based differentiation of microbial function through sediment-hosted aquifers and enrichment of novel symbionts in the deep terrestrial subsurface.</title>
        <authorList>
            <person name="Probst A.J."/>
            <person name="Ladd B."/>
            <person name="Jarett J.K."/>
            <person name="Geller-Mcgrath D.E."/>
            <person name="Sieber C.M.K."/>
            <person name="Emerson J.B."/>
            <person name="Anantharaman K."/>
            <person name="Thomas B.C."/>
            <person name="Malmstrom R."/>
            <person name="Stieglmeier M."/>
            <person name="Klingl A."/>
            <person name="Woyke T."/>
            <person name="Ryan C.M."/>
            <person name="Banfield J.F."/>
        </authorList>
    </citation>
    <scope>NUCLEOTIDE SEQUENCE [LARGE SCALE GENOMIC DNA]</scope>
</reference>
<evidence type="ECO:0000256" key="1">
    <source>
        <dbReference type="SAM" id="Phobius"/>
    </source>
</evidence>
<feature type="transmembrane region" description="Helical" evidence="1">
    <location>
        <begin position="62"/>
        <end position="82"/>
    </location>
</feature>
<dbReference type="EMBL" id="PFGW01000008">
    <property type="protein sequence ID" value="PIW74859.1"/>
    <property type="molecule type" value="Genomic_DNA"/>
</dbReference>
<evidence type="ECO:0000313" key="2">
    <source>
        <dbReference type="EMBL" id="PIW74859.1"/>
    </source>
</evidence>
<comment type="caution">
    <text evidence="2">The sequence shown here is derived from an EMBL/GenBank/DDBJ whole genome shotgun (WGS) entry which is preliminary data.</text>
</comment>
<sequence length="109" mass="12026">MNQEKENKEEIYLSGALKDSDTGVKSQDEGQESVQVFYPGTPKIIQWVIKYSGGLVKDEKQANYVLIGFVAVAIIIALFLIFGGRGKTEIKAPPGQRIIYPSDGPPRLQ</sequence>
<dbReference type="AlphaFoldDB" id="A0A2M7IEF9"/>
<keyword evidence="1" id="KW-0812">Transmembrane</keyword>
<keyword evidence="1" id="KW-0472">Membrane</keyword>
<organism evidence="2 3">
    <name type="scientific">Candidatus Portnoybacteria bacterium CG_4_8_14_3_um_filter_44_15</name>
    <dbReference type="NCBI Taxonomy" id="1974803"/>
    <lineage>
        <taxon>Bacteria</taxon>
        <taxon>Candidatus Portnoyibacteriota</taxon>
    </lineage>
</organism>
<keyword evidence="1" id="KW-1133">Transmembrane helix</keyword>
<gene>
    <name evidence="2" type="ORF">CO003_00395</name>
</gene>
<protein>
    <submittedName>
        <fullName evidence="2">Uncharacterized protein</fullName>
    </submittedName>
</protein>